<keyword evidence="2" id="KW-1185">Reference proteome</keyword>
<accession>A0ACC6PJM8</accession>
<organism evidence="1 2">
    <name type="scientific">Saccharibacillus sacchari</name>
    <dbReference type="NCBI Taxonomy" id="456493"/>
    <lineage>
        <taxon>Bacteria</taxon>
        <taxon>Bacillati</taxon>
        <taxon>Bacillota</taxon>
        <taxon>Bacilli</taxon>
        <taxon>Bacillales</taxon>
        <taxon>Paenibacillaceae</taxon>
        <taxon>Saccharibacillus</taxon>
    </lineage>
</organism>
<dbReference type="EMBL" id="JBBKAR010000061">
    <property type="protein sequence ID" value="MEJ8307174.1"/>
    <property type="molecule type" value="Genomic_DNA"/>
</dbReference>
<comment type="caution">
    <text evidence="1">The sequence shown here is derived from an EMBL/GenBank/DDBJ whole genome shotgun (WGS) entry which is preliminary data.</text>
</comment>
<proteinExistence type="predicted"/>
<evidence type="ECO:0000313" key="2">
    <source>
        <dbReference type="Proteomes" id="UP001380953"/>
    </source>
</evidence>
<reference evidence="1" key="1">
    <citation type="submission" date="2024-03" db="EMBL/GenBank/DDBJ databases">
        <title>Whole genome sequecning of epiphytes from Marcgravia umbellata leaves.</title>
        <authorList>
            <person name="Kumar G."/>
            <person name="Savka M.A."/>
        </authorList>
    </citation>
    <scope>NUCLEOTIDE SEQUENCE</scope>
    <source>
        <strain evidence="1">RIT_BL5</strain>
    </source>
</reference>
<sequence>MQTEIKKISPENVQAVLDLRVAPDQTSYIESTAQCLEEAQECSFYVPVALYAENELVGFAMYGFFPGEDESGRVWLDRFLIDRRHQGRGLGRIMLSSLLDLLYEQFGPCDIYLSLYEDNQGALRLYEKFGFRFNGELDMNGEKVMVRQRKIQEDQKLKETHTHAAHPRNSPEYK</sequence>
<gene>
    <name evidence="1" type="ORF">WKI47_24965</name>
</gene>
<protein>
    <submittedName>
        <fullName evidence="1">GNAT family N-acetyltransferase</fullName>
    </submittedName>
</protein>
<name>A0ACC6PJM8_9BACL</name>
<evidence type="ECO:0000313" key="1">
    <source>
        <dbReference type="EMBL" id="MEJ8307174.1"/>
    </source>
</evidence>
<dbReference type="Proteomes" id="UP001380953">
    <property type="component" value="Unassembled WGS sequence"/>
</dbReference>